<comment type="similarity">
    <text evidence="2">Belongs to the PC-esterase family. CASD1 subfamily.</text>
</comment>
<name>A0A7S0UQ77_9CHLO</name>
<evidence type="ECO:0000256" key="3">
    <source>
        <dbReference type="ARBA" id="ARBA00022679"/>
    </source>
</evidence>
<feature type="transmembrane region" description="Helical" evidence="8">
    <location>
        <begin position="475"/>
        <end position="493"/>
    </location>
</feature>
<evidence type="ECO:0000313" key="10">
    <source>
        <dbReference type="EMBL" id="CAD8765225.1"/>
    </source>
</evidence>
<dbReference type="EMBL" id="HBFM01002800">
    <property type="protein sequence ID" value="CAD8765225.1"/>
    <property type="molecule type" value="Transcribed_RNA"/>
</dbReference>
<keyword evidence="3" id="KW-0808">Transferase</keyword>
<evidence type="ECO:0000256" key="7">
    <source>
        <dbReference type="ARBA" id="ARBA00023180"/>
    </source>
</evidence>
<dbReference type="GO" id="GO:0016407">
    <property type="term" value="F:acetyltransferase activity"/>
    <property type="evidence" value="ECO:0007669"/>
    <property type="project" value="TreeGrafter"/>
</dbReference>
<evidence type="ECO:0000256" key="4">
    <source>
        <dbReference type="ARBA" id="ARBA00022692"/>
    </source>
</evidence>
<proteinExistence type="inferred from homology"/>
<dbReference type="GO" id="GO:0009834">
    <property type="term" value="P:plant-type secondary cell wall biogenesis"/>
    <property type="evidence" value="ECO:0007669"/>
    <property type="project" value="TreeGrafter"/>
</dbReference>
<keyword evidence="7" id="KW-0325">Glycoprotein</keyword>
<evidence type="ECO:0000256" key="6">
    <source>
        <dbReference type="ARBA" id="ARBA00023136"/>
    </source>
</evidence>
<feature type="transmembrane region" description="Helical" evidence="8">
    <location>
        <begin position="144"/>
        <end position="169"/>
    </location>
</feature>
<feature type="transmembrane region" description="Helical" evidence="8">
    <location>
        <begin position="12"/>
        <end position="32"/>
    </location>
</feature>
<accession>A0A7S0UQ77</accession>
<feature type="transmembrane region" description="Helical" evidence="8">
    <location>
        <begin position="281"/>
        <end position="300"/>
    </location>
</feature>
<keyword evidence="5 8" id="KW-1133">Transmembrane helix</keyword>
<dbReference type="PANTHER" id="PTHR13533:SF1">
    <property type="entry name" value="N-ACETYLNEURAMINATE 9-O-ACETYLTRANSFERASE"/>
    <property type="match status" value="1"/>
</dbReference>
<feature type="domain" description="Cas1p 10 TM acyl transferase" evidence="9">
    <location>
        <begin position="108"/>
        <end position="509"/>
    </location>
</feature>
<protein>
    <recommendedName>
        <fullName evidence="9">Cas1p 10 TM acyl transferase domain-containing protein</fullName>
    </recommendedName>
</protein>
<evidence type="ECO:0000256" key="1">
    <source>
        <dbReference type="ARBA" id="ARBA00004141"/>
    </source>
</evidence>
<dbReference type="InterPro" id="IPR012419">
    <property type="entry name" value="Cas1_AcylTrans_dom"/>
</dbReference>
<evidence type="ECO:0000256" key="8">
    <source>
        <dbReference type="SAM" id="Phobius"/>
    </source>
</evidence>
<gene>
    <name evidence="10" type="ORF">PPAR00522_LOCUS1610</name>
</gene>
<dbReference type="GO" id="GO:0010411">
    <property type="term" value="P:xyloglucan metabolic process"/>
    <property type="evidence" value="ECO:0007669"/>
    <property type="project" value="TreeGrafter"/>
</dbReference>
<feature type="transmembrane region" description="Helical" evidence="8">
    <location>
        <begin position="190"/>
        <end position="210"/>
    </location>
</feature>
<evidence type="ECO:0000259" key="9">
    <source>
        <dbReference type="Pfam" id="PF07779"/>
    </source>
</evidence>
<feature type="transmembrane region" description="Helical" evidence="8">
    <location>
        <begin position="342"/>
        <end position="360"/>
    </location>
</feature>
<evidence type="ECO:0000256" key="5">
    <source>
        <dbReference type="ARBA" id="ARBA00022989"/>
    </source>
</evidence>
<keyword evidence="4 8" id="KW-0812">Transmembrane</keyword>
<feature type="transmembrane region" description="Helical" evidence="8">
    <location>
        <begin position="372"/>
        <end position="392"/>
    </location>
</feature>
<dbReference type="Pfam" id="PF07779">
    <property type="entry name" value="Cas1_AcylT"/>
    <property type="match status" value="1"/>
</dbReference>
<dbReference type="GO" id="GO:0016020">
    <property type="term" value="C:membrane"/>
    <property type="evidence" value="ECO:0007669"/>
    <property type="project" value="UniProtKB-SubCell"/>
</dbReference>
<dbReference type="AlphaFoldDB" id="A0A7S0UQ77"/>
<reference evidence="10" key="1">
    <citation type="submission" date="2021-01" db="EMBL/GenBank/DDBJ databases">
        <authorList>
            <person name="Corre E."/>
            <person name="Pelletier E."/>
            <person name="Niang G."/>
            <person name="Scheremetjew M."/>
            <person name="Finn R."/>
            <person name="Kale V."/>
            <person name="Holt S."/>
            <person name="Cochrane G."/>
            <person name="Meng A."/>
            <person name="Brown T."/>
            <person name="Cohen L."/>
        </authorList>
    </citation>
    <scope>NUCLEOTIDE SEQUENCE</scope>
    <source>
        <strain evidence="10">SAG 63-3</strain>
    </source>
</reference>
<dbReference type="GO" id="GO:0005794">
    <property type="term" value="C:Golgi apparatus"/>
    <property type="evidence" value="ECO:0007669"/>
    <property type="project" value="TreeGrafter"/>
</dbReference>
<dbReference type="GO" id="GO:0045492">
    <property type="term" value="P:xylan biosynthetic process"/>
    <property type="evidence" value="ECO:0007669"/>
    <property type="project" value="TreeGrafter"/>
</dbReference>
<dbReference type="PANTHER" id="PTHR13533">
    <property type="entry name" value="N-ACETYLNEURAMINATE 9-O-ACETYLTRANSFERASE"/>
    <property type="match status" value="1"/>
</dbReference>
<comment type="subcellular location">
    <subcellularLocation>
        <location evidence="1">Membrane</location>
        <topology evidence="1">Multi-pass membrane protein</topology>
    </subcellularLocation>
</comment>
<keyword evidence="6 8" id="KW-0472">Membrane</keyword>
<sequence>MTHIFPGQVTFLIIYAIVLLLYALSEFFTWCYSTNVCSLKNAEFKKGLPNDKKGFASKPSVVVYDDFIPISVPNDSHLATPFSSILKENGMVRCLLLRRSELIAQRHNLKAMAQFGSLVFWLFLVDRVHLFPHTAKYYNRDLFYFIFSSIIISGFLSSIQISTSSSVILHRSQTEEWKGWMQILFVMYHYFNALEIYSVIRLCVASYVWMTGYGNFIYYYKHSSFDFNRFLQTMWRLNFLVFFVCLSLGNRIMLYYICPMHTLFTLLVMACLMIAPRLNKYSLGIWSKFFACFLFIFIVWENRKVFEAFWWPLHWLVGFSPGDPTKSTLVEWFVRSGFDRYIWIHGMICGYLHPYASALVNRFETLPIIRRTIIRTAGLTLCFIAGYFYYVNVLSLPRDKYMKLHPYTSWIPISLWIIVRNCTPTLRERHVRLLGWLGCITLETYVTQFHTWMMTNSPDFAPVGNLQLLSKKYPLLNFLFTTTVFVGVSWQLFELTVKLKGVALPSNMDSRILWRNLTLLVMFCSAIYFSVIGVMFMSKQTSGIGNLVSGNAPTNTSVSPPTVAGMVGTR</sequence>
<feature type="transmembrane region" description="Helical" evidence="8">
    <location>
        <begin position="513"/>
        <end position="537"/>
    </location>
</feature>
<evidence type="ECO:0000256" key="2">
    <source>
        <dbReference type="ARBA" id="ARBA00010666"/>
    </source>
</evidence>
<organism evidence="10">
    <name type="scientific">Polytomella parva</name>
    <dbReference type="NCBI Taxonomy" id="51329"/>
    <lineage>
        <taxon>Eukaryota</taxon>
        <taxon>Viridiplantae</taxon>
        <taxon>Chlorophyta</taxon>
        <taxon>core chlorophytes</taxon>
        <taxon>Chlorophyceae</taxon>
        <taxon>CS clade</taxon>
        <taxon>Chlamydomonadales</taxon>
        <taxon>Chlamydomonadaceae</taxon>
        <taxon>Polytomella</taxon>
    </lineage>
</organism>